<dbReference type="FunFam" id="1.10.45.10:FF:000001">
    <property type="entry name" value="D-lactate dehydrogenase mitochondrial"/>
    <property type="match status" value="1"/>
</dbReference>
<dbReference type="Pfam" id="PF02754">
    <property type="entry name" value="CCG"/>
    <property type="match status" value="2"/>
</dbReference>
<evidence type="ECO:0000256" key="10">
    <source>
        <dbReference type="ARBA" id="ARBA00038897"/>
    </source>
</evidence>
<dbReference type="PROSITE" id="PS51379">
    <property type="entry name" value="4FE4S_FER_2"/>
    <property type="match status" value="1"/>
</dbReference>
<dbReference type="InterPro" id="IPR036318">
    <property type="entry name" value="FAD-bd_PCMH-like_sf"/>
</dbReference>
<dbReference type="InterPro" id="IPR006094">
    <property type="entry name" value="Oxid_FAD_bind_N"/>
</dbReference>
<keyword evidence="4" id="KW-0479">Metal-binding</keyword>
<dbReference type="EC" id="1.1.2.4" evidence="10"/>
<reference evidence="13 14" key="1">
    <citation type="submission" date="2017-05" db="EMBL/GenBank/DDBJ databases">
        <authorList>
            <person name="Varghese N."/>
            <person name="Submissions S."/>
        </authorList>
    </citation>
    <scope>NUCLEOTIDE SEQUENCE [LARGE SCALE GENOMIC DNA]</scope>
    <source>
        <strain evidence="13 14">DSM 27040</strain>
    </source>
</reference>
<keyword evidence="14" id="KW-1185">Reference proteome</keyword>
<dbReference type="Gene3D" id="3.30.43.10">
    <property type="entry name" value="Uridine Diphospho-n-acetylenolpyruvylglucosamine Reductase, domain 2"/>
    <property type="match status" value="1"/>
</dbReference>
<dbReference type="PROSITE" id="PS51387">
    <property type="entry name" value="FAD_PCMH"/>
    <property type="match status" value="1"/>
</dbReference>
<dbReference type="GO" id="GO:0051536">
    <property type="term" value="F:iron-sulfur cluster binding"/>
    <property type="evidence" value="ECO:0007669"/>
    <property type="project" value="UniProtKB-KW"/>
</dbReference>
<dbReference type="InterPro" id="IPR004113">
    <property type="entry name" value="FAD-bd_oxidored_4_C"/>
</dbReference>
<gene>
    <name evidence="13" type="ORF">SAMN06265379_101685</name>
</gene>
<evidence type="ECO:0000256" key="3">
    <source>
        <dbReference type="ARBA" id="ARBA00022630"/>
    </source>
</evidence>
<dbReference type="Gene3D" id="1.10.1060.10">
    <property type="entry name" value="Alpha-helical ferredoxin"/>
    <property type="match status" value="1"/>
</dbReference>
<dbReference type="GO" id="GO:0046872">
    <property type="term" value="F:metal ion binding"/>
    <property type="evidence" value="ECO:0007669"/>
    <property type="project" value="UniProtKB-KW"/>
</dbReference>
<keyword evidence="7" id="KW-0560">Oxidoreductase</keyword>
<dbReference type="Gene3D" id="1.10.45.10">
    <property type="entry name" value="Vanillyl-alcohol Oxidase, Chain A, domain 4"/>
    <property type="match status" value="1"/>
</dbReference>
<evidence type="ECO:0000259" key="12">
    <source>
        <dbReference type="PROSITE" id="PS51387"/>
    </source>
</evidence>
<feature type="domain" description="FAD-binding PCMH-type" evidence="12">
    <location>
        <begin position="35"/>
        <end position="263"/>
    </location>
</feature>
<dbReference type="GO" id="GO:0004458">
    <property type="term" value="F:D-lactate dehydrogenase (cytochrome) activity"/>
    <property type="evidence" value="ECO:0007669"/>
    <property type="project" value="UniProtKB-EC"/>
</dbReference>
<dbReference type="InterPro" id="IPR017896">
    <property type="entry name" value="4Fe4S_Fe-S-bd"/>
</dbReference>
<evidence type="ECO:0000256" key="9">
    <source>
        <dbReference type="ARBA" id="ARBA00023014"/>
    </source>
</evidence>
<dbReference type="SUPFAM" id="SSF56176">
    <property type="entry name" value="FAD-binding/transporter-associated domain-like"/>
    <property type="match status" value="1"/>
</dbReference>
<dbReference type="GO" id="GO:1903457">
    <property type="term" value="P:lactate catabolic process"/>
    <property type="evidence" value="ECO:0007669"/>
    <property type="project" value="TreeGrafter"/>
</dbReference>
<dbReference type="Pfam" id="PF01565">
    <property type="entry name" value="FAD_binding_4"/>
    <property type="match status" value="1"/>
</dbReference>
<evidence type="ECO:0000259" key="11">
    <source>
        <dbReference type="PROSITE" id="PS51379"/>
    </source>
</evidence>
<keyword evidence="8" id="KW-0408">Iron</keyword>
<dbReference type="InterPro" id="IPR016166">
    <property type="entry name" value="FAD-bd_PCMH"/>
</dbReference>
<proteinExistence type="inferred from homology"/>
<dbReference type="Proteomes" id="UP000319040">
    <property type="component" value="Unassembled WGS sequence"/>
</dbReference>
<sequence length="939" mass="104412">MIKKLKIKLQDVLPPKQIYDQYIDRLAKGTDAGFYRLIPQLVVVANSEEEIIKILELTHSMNIPVTFKAAGTSLSGQTISDAVLIEIGPDFNKYKIEKEGAKIVLQPGVRGGFANLQLAKYGYKIGPSPASINAAKIGGIVANNASGASYGIVTNSYNTIQSMRIVMVDGTVLDTACDESKREFKTSHAHLLREIAEIKQQIVRSPQLLEKIKHKYLIKNTTGYGMNSFLDFDDSVDIIAHLMVGSEGTLGFISELSFNTIKDNSEKTCVLLFLPDIKEAAKTIIPLRQCKVSAAELMDRNALRAVEEVEGLPALLKDLPQGATALLVETSAESKAQLLLQKQEIIEKLVDIHTLFPISFTDNARDYNTYWKVRKGLFTSAAATRPNGTTCIIEDVTFPGDRLEEALPAIQQLMEEHGYKDSVTWGHLLDGNIHFLLMPDFEKQGQLQNYKAFMNKLVYLVVDRFNGSLKGEHGTGRNMAPFVEYEWGSEIYELMKKVKAAFDPKNILNPGVLINDDPEVYVKNIKPLPLAHPIIDTCIECGFCESSCPSQNLTLTPRQRIAVFRAMTNNQAIDSRQLKELHKAYRYKGDESCATDGLCALNCPVGIDTGKMIKELRFKQKTKFARRMAGFMANHFAQLTNIARHVLNGVHVLHRLLPTPVMQAGGMALHKISGRSIPLWNRNMPIGAPQVNTGSNLESPDKVLYFPSCINRMFGNDSSNREEAALSQLTQQLLQKAGYQIIYPDNINKLCCGMAFDSKGFKREGENKLHELEKALLTASQKGDIPVLCDMSPCLYRMKERMDKKLKLYEPIAFTLDYLKDKLAFTQQNETVMVHSTCSSTKMGLNDKLVQLAQLCATEVINPEKTGCCGWAGDKGFNLPALNTSALKYLKDEVPARAVAGYSTSRTCEIGLSLHSGLNYQSILFLVDKATVRNEIEIN</sequence>
<evidence type="ECO:0000256" key="1">
    <source>
        <dbReference type="ARBA" id="ARBA00001974"/>
    </source>
</evidence>
<evidence type="ECO:0000256" key="7">
    <source>
        <dbReference type="ARBA" id="ARBA00023002"/>
    </source>
</evidence>
<dbReference type="GO" id="GO:0071949">
    <property type="term" value="F:FAD binding"/>
    <property type="evidence" value="ECO:0007669"/>
    <property type="project" value="InterPro"/>
</dbReference>
<dbReference type="InterPro" id="IPR016164">
    <property type="entry name" value="FAD-linked_Oxase-like_C"/>
</dbReference>
<feature type="domain" description="4Fe-4S ferredoxin-type" evidence="11">
    <location>
        <begin position="531"/>
        <end position="558"/>
    </location>
</feature>
<evidence type="ECO:0000256" key="5">
    <source>
        <dbReference type="ARBA" id="ARBA00022827"/>
    </source>
</evidence>
<dbReference type="AlphaFoldDB" id="A0A521B3U7"/>
<dbReference type="InterPro" id="IPR016171">
    <property type="entry name" value="Vanillyl_alc_oxidase_C-sub2"/>
</dbReference>
<dbReference type="InterPro" id="IPR017900">
    <property type="entry name" value="4Fe4S_Fe_S_CS"/>
</dbReference>
<comment type="cofactor">
    <cofactor evidence="1">
        <name>FAD</name>
        <dbReference type="ChEBI" id="CHEBI:57692"/>
    </cofactor>
</comment>
<dbReference type="InterPro" id="IPR009051">
    <property type="entry name" value="Helical_ferredxn"/>
</dbReference>
<keyword evidence="6" id="KW-0809">Transit peptide</keyword>
<dbReference type="Pfam" id="PF13183">
    <property type="entry name" value="Fer4_8"/>
    <property type="match status" value="1"/>
</dbReference>
<evidence type="ECO:0000256" key="8">
    <source>
        <dbReference type="ARBA" id="ARBA00023004"/>
    </source>
</evidence>
<dbReference type="Pfam" id="PF02913">
    <property type="entry name" value="FAD-oxidase_C"/>
    <property type="match status" value="1"/>
</dbReference>
<evidence type="ECO:0000313" key="14">
    <source>
        <dbReference type="Proteomes" id="UP000319040"/>
    </source>
</evidence>
<dbReference type="PANTHER" id="PTHR11748:SF111">
    <property type="entry name" value="D-LACTATE DEHYDROGENASE, MITOCHONDRIAL-RELATED"/>
    <property type="match status" value="1"/>
</dbReference>
<accession>A0A521B3U7</accession>
<dbReference type="InterPro" id="IPR016169">
    <property type="entry name" value="FAD-bd_PCMH_sub2"/>
</dbReference>
<dbReference type="SUPFAM" id="SSF55103">
    <property type="entry name" value="FAD-linked oxidases, C-terminal domain"/>
    <property type="match status" value="1"/>
</dbReference>
<dbReference type="InterPro" id="IPR016167">
    <property type="entry name" value="FAD-bd_PCMH_sub1"/>
</dbReference>
<dbReference type="Gene3D" id="3.30.465.10">
    <property type="match status" value="1"/>
</dbReference>
<evidence type="ECO:0000256" key="4">
    <source>
        <dbReference type="ARBA" id="ARBA00022723"/>
    </source>
</evidence>
<keyword evidence="9" id="KW-0411">Iron-sulfur</keyword>
<dbReference type="Gene3D" id="3.30.70.2740">
    <property type="match status" value="1"/>
</dbReference>
<name>A0A521B3U7_SACCC</name>
<evidence type="ECO:0000313" key="13">
    <source>
        <dbReference type="EMBL" id="SMO41784.1"/>
    </source>
</evidence>
<dbReference type="GO" id="GO:0008720">
    <property type="term" value="F:D-lactate dehydrogenase (NAD+) activity"/>
    <property type="evidence" value="ECO:0007669"/>
    <property type="project" value="TreeGrafter"/>
</dbReference>
<keyword evidence="3" id="KW-0285">Flavoprotein</keyword>
<keyword evidence="5" id="KW-0274">FAD</keyword>
<dbReference type="InterPro" id="IPR004017">
    <property type="entry name" value="Cys_rich_dom"/>
</dbReference>
<dbReference type="EMBL" id="FXTB01000001">
    <property type="protein sequence ID" value="SMO41784.1"/>
    <property type="molecule type" value="Genomic_DNA"/>
</dbReference>
<dbReference type="RefSeq" id="WP_221929342.1">
    <property type="nucleotide sequence ID" value="NZ_FXTB01000001.1"/>
</dbReference>
<dbReference type="PANTHER" id="PTHR11748">
    <property type="entry name" value="D-LACTATE DEHYDROGENASE"/>
    <property type="match status" value="1"/>
</dbReference>
<dbReference type="PROSITE" id="PS00198">
    <property type="entry name" value="4FE4S_FER_1"/>
    <property type="match status" value="1"/>
</dbReference>
<evidence type="ECO:0000256" key="6">
    <source>
        <dbReference type="ARBA" id="ARBA00022946"/>
    </source>
</evidence>
<dbReference type="SUPFAM" id="SSF46548">
    <property type="entry name" value="alpha-helical ferredoxin"/>
    <property type="match status" value="1"/>
</dbReference>
<evidence type="ECO:0000256" key="2">
    <source>
        <dbReference type="ARBA" id="ARBA00008000"/>
    </source>
</evidence>
<comment type="similarity">
    <text evidence="2">Belongs to the FAD-binding oxidoreductase/transferase type 4 family.</text>
</comment>
<protein>
    <recommendedName>
        <fullName evidence="10">D-lactate dehydrogenase (cytochrome)</fullName>
        <ecNumber evidence="10">1.1.2.4</ecNumber>
    </recommendedName>
</protein>
<organism evidence="13 14">
    <name type="scientific">Saccharicrinis carchari</name>
    <dbReference type="NCBI Taxonomy" id="1168039"/>
    <lineage>
        <taxon>Bacteria</taxon>
        <taxon>Pseudomonadati</taxon>
        <taxon>Bacteroidota</taxon>
        <taxon>Bacteroidia</taxon>
        <taxon>Marinilabiliales</taxon>
        <taxon>Marinilabiliaceae</taxon>
        <taxon>Saccharicrinis</taxon>
    </lineage>
</organism>